<dbReference type="Proteomes" id="UP000199360">
    <property type="component" value="Unassembled WGS sequence"/>
</dbReference>
<evidence type="ECO:0000313" key="2">
    <source>
        <dbReference type="Proteomes" id="UP000199360"/>
    </source>
</evidence>
<gene>
    <name evidence="1" type="ORF">GA0070213_104339</name>
</gene>
<reference evidence="2" key="1">
    <citation type="submission" date="2016-06" db="EMBL/GenBank/DDBJ databases">
        <authorList>
            <person name="Varghese N."/>
            <person name="Submissions Spin"/>
        </authorList>
    </citation>
    <scope>NUCLEOTIDE SEQUENCE [LARGE SCALE GENOMIC DNA]</scope>
    <source>
        <strain evidence="2">DSM 45647</strain>
    </source>
</reference>
<organism evidence="1 2">
    <name type="scientific">Micromonospora humi</name>
    <dbReference type="NCBI Taxonomy" id="745366"/>
    <lineage>
        <taxon>Bacteria</taxon>
        <taxon>Bacillati</taxon>
        <taxon>Actinomycetota</taxon>
        <taxon>Actinomycetes</taxon>
        <taxon>Micromonosporales</taxon>
        <taxon>Micromonosporaceae</taxon>
        <taxon>Micromonospora</taxon>
    </lineage>
</organism>
<dbReference type="OrthoDB" id="6624781at2"/>
<sequence>MANETTIPLLPCRLLDDVAPFYQALGFEVTYRQARPNPYLALRREDLNLHFFGMPEFDPADSYGSCLVVVDDLVGIHRAFAAGLRAAYGKVLVSGVPRMTRPRARGNDDGHTGFSIVDPGGNWIRFVARARTPGTDEDPAGLARALRNAVVQADSRGNPRQAAKILDGALARPDATDDPAVHVEALVYRAELALLLDEPEAARDLLRRAEAVPLGAESHERLADTRQHAADLTAALPAD</sequence>
<dbReference type="EMBL" id="FMDM01000004">
    <property type="protein sequence ID" value="SCG52312.1"/>
    <property type="molecule type" value="Genomic_DNA"/>
</dbReference>
<accession>A0A1C5I215</accession>
<evidence type="ECO:0000313" key="1">
    <source>
        <dbReference type="EMBL" id="SCG52312.1"/>
    </source>
</evidence>
<dbReference type="AlphaFoldDB" id="A0A1C5I215"/>
<dbReference type="RefSeq" id="WP_091061201.1">
    <property type="nucleotide sequence ID" value="NZ_FMDM01000004.1"/>
</dbReference>
<keyword evidence="2" id="KW-1185">Reference proteome</keyword>
<dbReference type="STRING" id="745366.GA0070213_104339"/>
<proteinExistence type="predicted"/>
<protein>
    <submittedName>
        <fullName evidence="1">Glyoxalase-like domain-containing protein</fullName>
    </submittedName>
</protein>
<name>A0A1C5I215_9ACTN</name>
<dbReference type="SUPFAM" id="SSF54593">
    <property type="entry name" value="Glyoxalase/Bleomycin resistance protein/Dihydroxybiphenyl dioxygenase"/>
    <property type="match status" value="1"/>
</dbReference>
<dbReference type="Gene3D" id="3.10.180.10">
    <property type="entry name" value="2,3-Dihydroxybiphenyl 1,2-Dioxygenase, domain 1"/>
    <property type="match status" value="1"/>
</dbReference>
<dbReference type="InterPro" id="IPR029068">
    <property type="entry name" value="Glyas_Bleomycin-R_OHBP_Dase"/>
</dbReference>